<comment type="function">
    <text evidence="7">Key enzyme in folate metabolism. Catalyzes an essential reaction for de novo glycine and purine synthesis, and for DNA precursor synthesis.</text>
</comment>
<dbReference type="PROSITE" id="PS51330">
    <property type="entry name" value="DHFR_2"/>
    <property type="match status" value="1"/>
</dbReference>
<dbReference type="KEGG" id="bmeg:BG04_5695"/>
<dbReference type="PANTHER" id="PTHR48069">
    <property type="entry name" value="DIHYDROFOLATE REDUCTASE"/>
    <property type="match status" value="1"/>
</dbReference>
<keyword evidence="5 7" id="KW-0521">NADP</keyword>
<evidence type="ECO:0000256" key="1">
    <source>
        <dbReference type="ARBA" id="ARBA00004903"/>
    </source>
</evidence>
<dbReference type="Pfam" id="PF00186">
    <property type="entry name" value="DHFR_1"/>
    <property type="match status" value="1"/>
</dbReference>
<dbReference type="PIRSF" id="PIRSF000194">
    <property type="entry name" value="DHFR"/>
    <property type="match status" value="1"/>
</dbReference>
<dbReference type="Gene3D" id="3.40.430.10">
    <property type="entry name" value="Dihydrofolate Reductase, subunit A"/>
    <property type="match status" value="1"/>
</dbReference>
<proteinExistence type="inferred from homology"/>
<accession>A0A0B6AX37</accession>
<keyword evidence="8" id="KW-0614">Plasmid</keyword>
<dbReference type="RefSeq" id="WP_034655968.1">
    <property type="nucleotide sequence ID" value="NZ_CP009921.1"/>
</dbReference>
<dbReference type="InterPro" id="IPR012259">
    <property type="entry name" value="DHFR"/>
</dbReference>
<dbReference type="PANTHER" id="PTHR48069:SF3">
    <property type="entry name" value="DIHYDROFOLATE REDUCTASE"/>
    <property type="match status" value="1"/>
</dbReference>
<dbReference type="GO" id="GO:0046655">
    <property type="term" value="P:folic acid metabolic process"/>
    <property type="evidence" value="ECO:0007669"/>
    <property type="project" value="TreeGrafter"/>
</dbReference>
<name>A0A0B6AX37_PRIM2</name>
<comment type="pathway">
    <text evidence="1 7">Cofactor biosynthesis; tetrahydrofolate biosynthesis; 5,6,7,8-tetrahydrofolate from 7,8-dihydrofolate: step 1/1.</text>
</comment>
<dbReference type="SUPFAM" id="SSF53597">
    <property type="entry name" value="Dihydrofolate reductase-like"/>
    <property type="match status" value="1"/>
</dbReference>
<dbReference type="GO" id="GO:0006730">
    <property type="term" value="P:one-carbon metabolic process"/>
    <property type="evidence" value="ECO:0007669"/>
    <property type="project" value="UniProtKB-KW"/>
</dbReference>
<dbReference type="PRINTS" id="PR00070">
    <property type="entry name" value="DHFR"/>
</dbReference>
<dbReference type="HOGENOM" id="CLU_043966_5_1_9"/>
<dbReference type="EMBL" id="CP009921">
    <property type="protein sequence ID" value="AJI25682.1"/>
    <property type="molecule type" value="Genomic_DNA"/>
</dbReference>
<dbReference type="GO" id="GO:0046452">
    <property type="term" value="P:dihydrofolate metabolic process"/>
    <property type="evidence" value="ECO:0007669"/>
    <property type="project" value="TreeGrafter"/>
</dbReference>
<reference evidence="8 9" key="1">
    <citation type="journal article" date="2015" name="Genome Announc.">
        <title>Complete genome sequences for 35 biothreat assay-relevant bacillus species.</title>
        <authorList>
            <person name="Johnson S.L."/>
            <person name="Daligault H.E."/>
            <person name="Davenport K.W."/>
            <person name="Jaissle J."/>
            <person name="Frey K.G."/>
            <person name="Ladner J.T."/>
            <person name="Broomall S.M."/>
            <person name="Bishop-Lilly K.A."/>
            <person name="Bruce D.C."/>
            <person name="Gibbons H.S."/>
            <person name="Coyne S.R."/>
            <person name="Lo C.C."/>
            <person name="Meincke L."/>
            <person name="Munk A.C."/>
            <person name="Koroleva G.I."/>
            <person name="Rosenzweig C.N."/>
            <person name="Palacios G.F."/>
            <person name="Redden C.L."/>
            <person name="Minogue T.D."/>
            <person name="Chain P.S."/>
        </authorList>
    </citation>
    <scope>NUCLEOTIDE SEQUENCE [LARGE SCALE GENOMIC DNA]</scope>
    <source>
        <strain evidence="9">ATCC 14581 / DSM 32 / JCM 2506 / NBRC 15308 / NCIMB 9376 / NCTC 10342 / NRRL B-14308 / VKM B-512</strain>
        <plasmid evidence="8 9">pBMV_2</plasmid>
    </source>
</reference>
<evidence type="ECO:0000256" key="4">
    <source>
        <dbReference type="ARBA" id="ARBA00022563"/>
    </source>
</evidence>
<dbReference type="GO" id="GO:0050661">
    <property type="term" value="F:NADP binding"/>
    <property type="evidence" value="ECO:0007669"/>
    <property type="project" value="InterPro"/>
</dbReference>
<keyword evidence="6 7" id="KW-0560">Oxidoreductase</keyword>
<gene>
    <name evidence="8" type="primary">dfrD</name>
    <name evidence="8" type="ORF">BG04_5695</name>
</gene>
<dbReference type="CDD" id="cd00209">
    <property type="entry name" value="DHFR"/>
    <property type="match status" value="1"/>
</dbReference>
<dbReference type="EC" id="1.5.1.3" evidence="3 7"/>
<dbReference type="GO" id="GO:0005829">
    <property type="term" value="C:cytosol"/>
    <property type="evidence" value="ECO:0007669"/>
    <property type="project" value="TreeGrafter"/>
</dbReference>
<evidence type="ECO:0000256" key="3">
    <source>
        <dbReference type="ARBA" id="ARBA00012856"/>
    </source>
</evidence>
<dbReference type="GO" id="GO:0046654">
    <property type="term" value="P:tetrahydrofolate biosynthetic process"/>
    <property type="evidence" value="ECO:0007669"/>
    <property type="project" value="UniProtKB-UniPathway"/>
</dbReference>
<keyword evidence="4 7" id="KW-0554">One-carbon metabolism</keyword>
<comment type="catalytic activity">
    <reaction evidence="7">
        <text>(6S)-5,6,7,8-tetrahydrofolate + NADP(+) = 7,8-dihydrofolate + NADPH + H(+)</text>
        <dbReference type="Rhea" id="RHEA:15009"/>
        <dbReference type="ChEBI" id="CHEBI:15378"/>
        <dbReference type="ChEBI" id="CHEBI:57451"/>
        <dbReference type="ChEBI" id="CHEBI:57453"/>
        <dbReference type="ChEBI" id="CHEBI:57783"/>
        <dbReference type="ChEBI" id="CHEBI:58349"/>
        <dbReference type="EC" id="1.5.1.3"/>
    </reaction>
</comment>
<dbReference type="InterPro" id="IPR024072">
    <property type="entry name" value="DHFR-like_dom_sf"/>
</dbReference>
<comment type="similarity">
    <text evidence="2 7">Belongs to the dihydrofolate reductase family.</text>
</comment>
<protein>
    <recommendedName>
        <fullName evidence="3 7">Dihydrofolate reductase</fullName>
        <ecNumber evidence="3 7">1.5.1.3</ecNumber>
    </recommendedName>
</protein>
<dbReference type="UniPathway" id="UPA00077">
    <property type="reaction ID" value="UER00158"/>
</dbReference>
<evidence type="ECO:0000256" key="6">
    <source>
        <dbReference type="ARBA" id="ARBA00023002"/>
    </source>
</evidence>
<evidence type="ECO:0000313" key="8">
    <source>
        <dbReference type="EMBL" id="AJI25682.1"/>
    </source>
</evidence>
<dbReference type="InterPro" id="IPR001796">
    <property type="entry name" value="DHFR_dom"/>
</dbReference>
<sequence>MIISAMVAVGKGNVIGKDNDIPWRLPNDWKYLRKVTMGHSIILGRKNYESIGKPLDGRKNIIMTTNKNYRAQDCHIAYLIEHALSMCEGEEVFILGGEEIYRQFLPYTHKLYITRINHYFKGDRFFPEVDLALWKELSVEKGTQDENNHYEHYFHVYEKVN</sequence>
<dbReference type="Proteomes" id="UP000031829">
    <property type="component" value="Plasmid pBMV_2"/>
</dbReference>
<organism evidence="8 9">
    <name type="scientific">Priestia megaterium (strain ATCC 14581 / DSM 32 / CCUG 1817 / JCM 2506 / NBRC 15308 / NCIMB 9376 / NCTC 10342 / NRRL B-14308 / VKM B-512 / Ford 19)</name>
    <name type="common">Bacillus megaterium</name>
    <dbReference type="NCBI Taxonomy" id="1348623"/>
    <lineage>
        <taxon>Bacteria</taxon>
        <taxon>Bacillati</taxon>
        <taxon>Bacillota</taxon>
        <taxon>Bacilli</taxon>
        <taxon>Bacillales</taxon>
        <taxon>Bacillaceae</taxon>
        <taxon>Priestia</taxon>
    </lineage>
</organism>
<evidence type="ECO:0000313" key="9">
    <source>
        <dbReference type="Proteomes" id="UP000031829"/>
    </source>
</evidence>
<geneLocation type="plasmid" evidence="8 9">
    <name>pBMV_2</name>
</geneLocation>
<dbReference type="GeneID" id="93645827"/>
<evidence type="ECO:0000256" key="2">
    <source>
        <dbReference type="ARBA" id="ARBA00009539"/>
    </source>
</evidence>
<evidence type="ECO:0000256" key="7">
    <source>
        <dbReference type="PIRNR" id="PIRNR000194"/>
    </source>
</evidence>
<dbReference type="AlphaFoldDB" id="A0A0B6AX37"/>
<evidence type="ECO:0000256" key="5">
    <source>
        <dbReference type="ARBA" id="ARBA00022857"/>
    </source>
</evidence>
<dbReference type="GO" id="GO:0004146">
    <property type="term" value="F:dihydrofolate reductase activity"/>
    <property type="evidence" value="ECO:0007669"/>
    <property type="project" value="UniProtKB-EC"/>
</dbReference>